<dbReference type="InterPro" id="IPR003591">
    <property type="entry name" value="Leu-rich_rpt_typical-subtyp"/>
</dbReference>
<dbReference type="InterPro" id="IPR032675">
    <property type="entry name" value="LRR_dom_sf"/>
</dbReference>
<evidence type="ECO:0000256" key="4">
    <source>
        <dbReference type="SAM" id="Phobius"/>
    </source>
</evidence>
<dbReference type="InterPro" id="IPR000483">
    <property type="entry name" value="Cys-rich_flank_reg_C"/>
</dbReference>
<proteinExistence type="predicted"/>
<dbReference type="PANTHER" id="PTHR24369:SF210">
    <property type="entry name" value="CHAOPTIN-RELATED"/>
    <property type="match status" value="1"/>
</dbReference>
<evidence type="ECO:0000313" key="8">
    <source>
        <dbReference type="RefSeq" id="XP_035686981.1"/>
    </source>
</evidence>
<reference evidence="8" key="2">
    <citation type="submission" date="2025-08" db="UniProtKB">
        <authorList>
            <consortium name="RefSeq"/>
        </authorList>
    </citation>
    <scope>IDENTIFICATION</scope>
    <source>
        <strain evidence="8">S238N-H82</strain>
        <tissue evidence="8">Testes</tissue>
    </source>
</reference>
<dbReference type="SUPFAM" id="SSF52058">
    <property type="entry name" value="L domain-like"/>
    <property type="match status" value="1"/>
</dbReference>
<dbReference type="Proteomes" id="UP000001554">
    <property type="component" value="Chromosome 9"/>
</dbReference>
<dbReference type="KEGG" id="bfo:118423098"/>
<gene>
    <name evidence="8" type="primary">LOC118423098</name>
</gene>
<protein>
    <submittedName>
        <fullName evidence="8">Trophoblast glycoprotein-like</fullName>
    </submittedName>
</protein>
<dbReference type="InterPro" id="IPR050541">
    <property type="entry name" value="LRR_TM_domain-containing"/>
</dbReference>
<dbReference type="InterPro" id="IPR001611">
    <property type="entry name" value="Leu-rich_rpt"/>
</dbReference>
<evidence type="ECO:0000256" key="1">
    <source>
        <dbReference type="ARBA" id="ARBA00022614"/>
    </source>
</evidence>
<dbReference type="PANTHER" id="PTHR24369">
    <property type="entry name" value="ANTIGEN BSP, PUTATIVE-RELATED"/>
    <property type="match status" value="1"/>
</dbReference>
<dbReference type="SMART" id="SM00369">
    <property type="entry name" value="LRR_TYP"/>
    <property type="match status" value="4"/>
</dbReference>
<evidence type="ECO:0000259" key="6">
    <source>
        <dbReference type="SMART" id="SM00082"/>
    </source>
</evidence>
<accession>A0A9J7LR15</accession>
<dbReference type="SMART" id="SM00082">
    <property type="entry name" value="LRRCT"/>
    <property type="match status" value="1"/>
</dbReference>
<evidence type="ECO:0000256" key="5">
    <source>
        <dbReference type="SAM" id="SignalP"/>
    </source>
</evidence>
<feature type="transmembrane region" description="Helical" evidence="4">
    <location>
        <begin position="383"/>
        <end position="408"/>
    </location>
</feature>
<dbReference type="Gene3D" id="3.80.10.10">
    <property type="entry name" value="Ribonuclease Inhibitor"/>
    <property type="match status" value="1"/>
</dbReference>
<name>A0A9J7LR15_BRAFL</name>
<feature type="signal peptide" evidence="5">
    <location>
        <begin position="1"/>
        <end position="17"/>
    </location>
</feature>
<keyword evidence="4" id="KW-0472">Membrane</keyword>
<keyword evidence="4" id="KW-1133">Transmembrane helix</keyword>
<dbReference type="AlphaFoldDB" id="A0A9J7LR15"/>
<dbReference type="Pfam" id="PF13855">
    <property type="entry name" value="LRR_8"/>
    <property type="match status" value="1"/>
</dbReference>
<keyword evidence="2 5" id="KW-0732">Signal</keyword>
<keyword evidence="4" id="KW-0812">Transmembrane</keyword>
<feature type="domain" description="LRRCT" evidence="6">
    <location>
        <begin position="211"/>
        <end position="262"/>
    </location>
</feature>
<keyword evidence="1" id="KW-0433">Leucine-rich repeat</keyword>
<keyword evidence="7" id="KW-1185">Reference proteome</keyword>
<dbReference type="OrthoDB" id="694479at2759"/>
<evidence type="ECO:0000256" key="3">
    <source>
        <dbReference type="ARBA" id="ARBA00022737"/>
    </source>
</evidence>
<dbReference type="GeneID" id="118423098"/>
<dbReference type="PROSITE" id="PS51450">
    <property type="entry name" value="LRR"/>
    <property type="match status" value="1"/>
</dbReference>
<organism evidence="7 8">
    <name type="scientific">Branchiostoma floridae</name>
    <name type="common">Florida lancelet</name>
    <name type="synonym">Amphioxus</name>
    <dbReference type="NCBI Taxonomy" id="7739"/>
    <lineage>
        <taxon>Eukaryota</taxon>
        <taxon>Metazoa</taxon>
        <taxon>Chordata</taxon>
        <taxon>Cephalochordata</taxon>
        <taxon>Leptocardii</taxon>
        <taxon>Amphioxiformes</taxon>
        <taxon>Branchiostomatidae</taxon>
        <taxon>Branchiostoma</taxon>
    </lineage>
</organism>
<reference evidence="7" key="1">
    <citation type="journal article" date="2020" name="Nat. Ecol. Evol.">
        <title>Deeply conserved synteny resolves early events in vertebrate evolution.</title>
        <authorList>
            <person name="Simakov O."/>
            <person name="Marletaz F."/>
            <person name="Yue J.X."/>
            <person name="O'Connell B."/>
            <person name="Jenkins J."/>
            <person name="Brandt A."/>
            <person name="Calef R."/>
            <person name="Tung C.H."/>
            <person name="Huang T.K."/>
            <person name="Schmutz J."/>
            <person name="Satoh N."/>
            <person name="Yu J.K."/>
            <person name="Putnam N.H."/>
            <person name="Green R.E."/>
            <person name="Rokhsar D.S."/>
        </authorList>
    </citation>
    <scope>NUCLEOTIDE SEQUENCE [LARGE SCALE GENOMIC DNA]</scope>
    <source>
        <strain evidence="7">S238N-H82</strain>
    </source>
</reference>
<dbReference type="RefSeq" id="XP_035686981.1">
    <property type="nucleotide sequence ID" value="XM_035831088.1"/>
</dbReference>
<keyword evidence="3" id="KW-0677">Repeat</keyword>
<evidence type="ECO:0000256" key="2">
    <source>
        <dbReference type="ARBA" id="ARBA00022729"/>
    </source>
</evidence>
<sequence>MLWIFVLAAAVVPNCAPIPLAPPCETSCSGCDENILVAMCDDKQLASVPSRFPPKVSMIQLQDNEITQLPRAAFVNMPPKLSQLNLSNNRILYIEDNAFDRLTNLWGLDLSRNNLTSVTDQTLRGLRRLRKLCLQSNMIKFVSDSAFLWIVDINTINFRDNRLTEVPWSAVQRTSARNLQKFDLSRNNIQTAHAFPEIDSISTMKIWLGENPWCCDCELTPFLKSLKTVGAIPDRDRMTCAGPEALQGEKLDVPWIEGIVSKCCLMRESSGQVCENETSEMFAGLGVAAEATTMSTRAATITTEPADTTISITSRNVSSYNHSLIPSNPIKAGPYVSNVTITLQDSFTSDRNSNIKWAFKTTSTKVFILLPNHVPDPNPYNDILAIIETSVYAIMTVQAFAGMVYFAVKLASSMRVNHS</sequence>
<feature type="chain" id="PRO_5039943366" evidence="5">
    <location>
        <begin position="18"/>
        <end position="419"/>
    </location>
</feature>
<evidence type="ECO:0000313" key="7">
    <source>
        <dbReference type="Proteomes" id="UP000001554"/>
    </source>
</evidence>